<dbReference type="EMBL" id="CM046109">
    <property type="protein sequence ID" value="KAI8441838.1"/>
    <property type="molecule type" value="Genomic_DNA"/>
</dbReference>
<gene>
    <name evidence="1" type="ORF">MSG28_005524</name>
</gene>
<keyword evidence="2" id="KW-1185">Reference proteome</keyword>
<dbReference type="Proteomes" id="UP001064048">
    <property type="component" value="Chromosome 9"/>
</dbReference>
<comment type="caution">
    <text evidence="1">The sequence shown here is derived from an EMBL/GenBank/DDBJ whole genome shotgun (WGS) entry which is preliminary data.</text>
</comment>
<name>A0ACC0KZC8_CHOFU</name>
<proteinExistence type="predicted"/>
<organism evidence="1 2">
    <name type="scientific">Choristoneura fumiferana</name>
    <name type="common">Spruce budworm moth</name>
    <name type="synonym">Archips fumiferana</name>
    <dbReference type="NCBI Taxonomy" id="7141"/>
    <lineage>
        <taxon>Eukaryota</taxon>
        <taxon>Metazoa</taxon>
        <taxon>Ecdysozoa</taxon>
        <taxon>Arthropoda</taxon>
        <taxon>Hexapoda</taxon>
        <taxon>Insecta</taxon>
        <taxon>Pterygota</taxon>
        <taxon>Neoptera</taxon>
        <taxon>Endopterygota</taxon>
        <taxon>Lepidoptera</taxon>
        <taxon>Glossata</taxon>
        <taxon>Ditrysia</taxon>
        <taxon>Tortricoidea</taxon>
        <taxon>Tortricidae</taxon>
        <taxon>Tortricinae</taxon>
        <taxon>Choristoneura</taxon>
    </lineage>
</organism>
<protein>
    <submittedName>
        <fullName evidence="1">Uncharacterized protein</fullName>
    </submittedName>
</protein>
<accession>A0ACC0KZC8</accession>
<evidence type="ECO:0000313" key="1">
    <source>
        <dbReference type="EMBL" id="KAI8441838.1"/>
    </source>
</evidence>
<reference evidence="1 2" key="1">
    <citation type="journal article" date="2022" name="Genome Biol. Evol.">
        <title>The Spruce Budworm Genome: Reconstructing the Evolutionary History of Antifreeze Proteins.</title>
        <authorList>
            <person name="Beliveau C."/>
            <person name="Gagne P."/>
            <person name="Picq S."/>
            <person name="Vernygora O."/>
            <person name="Keeling C.I."/>
            <person name="Pinkney K."/>
            <person name="Doucet D."/>
            <person name="Wen F."/>
            <person name="Johnston J.S."/>
            <person name="Maaroufi H."/>
            <person name="Boyle B."/>
            <person name="Laroche J."/>
            <person name="Dewar K."/>
            <person name="Juretic N."/>
            <person name="Blackburn G."/>
            <person name="Nisole A."/>
            <person name="Brunet B."/>
            <person name="Brandao M."/>
            <person name="Lumley L."/>
            <person name="Duan J."/>
            <person name="Quan G."/>
            <person name="Lucarotti C.J."/>
            <person name="Roe A.D."/>
            <person name="Sperling F.A.H."/>
            <person name="Levesque R.C."/>
            <person name="Cusson M."/>
        </authorList>
    </citation>
    <scope>NUCLEOTIDE SEQUENCE [LARGE SCALE GENOMIC DNA]</scope>
    <source>
        <strain evidence="1">Glfc:IPQL:Cfum</strain>
    </source>
</reference>
<evidence type="ECO:0000313" key="2">
    <source>
        <dbReference type="Proteomes" id="UP001064048"/>
    </source>
</evidence>
<sequence length="294" mass="31832">MDHLTQLQRSMEDMKAMFASRMAAFEGARDAPVSTDAGAAALTSDDYQSFKAFIWSAVEGLQVQMGLVLKALEEQEMRSRSSMLLLHGAPESDREETLGLVLRMCQRDLQMTEVVAGSFNSCHRLGRGRGTSGPRPILVKFASQQLRDAVWSAKKKLKGTKLTLTEFLTAARHATFLEARRIFGVRNSWTSSGRIVVQYSDRRRQRVTSLAELHELPPPDMPAGDFATDSEGEAAGPTTVPPVDSATNSGTGAPGARGAVSTVKPSPSGPAASKVVPELRPRAPRVAAKNVRKQ</sequence>